<keyword evidence="3" id="KW-1185">Reference proteome</keyword>
<comment type="caution">
    <text evidence="2">The sequence shown here is derived from an EMBL/GenBank/DDBJ whole genome shotgun (WGS) entry which is preliminary data.</text>
</comment>
<evidence type="ECO:0000256" key="1">
    <source>
        <dbReference type="SAM" id="MobiDB-lite"/>
    </source>
</evidence>
<evidence type="ECO:0000313" key="3">
    <source>
        <dbReference type="Proteomes" id="UP000319801"/>
    </source>
</evidence>
<dbReference type="Proteomes" id="UP000319801">
    <property type="component" value="Unassembled WGS sequence"/>
</dbReference>
<name>A0A556VU60_BAGYA</name>
<accession>A0A556VU60</accession>
<reference evidence="2 3" key="1">
    <citation type="journal article" date="2019" name="Genome Biol. Evol.">
        <title>Whole-Genome Sequencing of the Giant Devil Catfish, Bagarius yarrelli.</title>
        <authorList>
            <person name="Jiang W."/>
            <person name="Lv Y."/>
            <person name="Cheng L."/>
            <person name="Yang K."/>
            <person name="Chao B."/>
            <person name="Wang X."/>
            <person name="Li Y."/>
            <person name="Pan X."/>
            <person name="You X."/>
            <person name="Zhang Y."/>
            <person name="Yang J."/>
            <person name="Li J."/>
            <person name="Zhang X."/>
            <person name="Liu S."/>
            <person name="Sun C."/>
            <person name="Yang J."/>
            <person name="Shi Q."/>
        </authorList>
    </citation>
    <scope>NUCLEOTIDE SEQUENCE [LARGE SCALE GENOMIC DNA]</scope>
    <source>
        <strain evidence="2">JWS20170419001</strain>
        <tissue evidence="2">Muscle</tissue>
    </source>
</reference>
<protein>
    <submittedName>
        <fullName evidence="2">Uncharacterized protein</fullName>
    </submittedName>
</protein>
<feature type="compositionally biased region" description="Low complexity" evidence="1">
    <location>
        <begin position="43"/>
        <end position="59"/>
    </location>
</feature>
<sequence>MRTGFRTGVCTDNQTKCVKSVPDPDLDGAPLRRQPLQPPPGQAPSQQLPVPAQQPQPQAEAPPPPYATLLLRFLLKWT</sequence>
<feature type="region of interest" description="Disordered" evidence="1">
    <location>
        <begin position="15"/>
        <end position="65"/>
    </location>
</feature>
<evidence type="ECO:0000313" key="2">
    <source>
        <dbReference type="EMBL" id="TTO95322.1"/>
    </source>
</evidence>
<proteinExistence type="predicted"/>
<gene>
    <name evidence="2" type="ORF">Baya_16048</name>
</gene>
<dbReference type="EMBL" id="VCAZ01000256">
    <property type="protein sequence ID" value="TTO95322.1"/>
    <property type="molecule type" value="Genomic_DNA"/>
</dbReference>
<organism evidence="2 3">
    <name type="scientific">Bagarius yarrelli</name>
    <name type="common">Goonch</name>
    <name type="synonym">Bagrus yarrelli</name>
    <dbReference type="NCBI Taxonomy" id="175774"/>
    <lineage>
        <taxon>Eukaryota</taxon>
        <taxon>Metazoa</taxon>
        <taxon>Chordata</taxon>
        <taxon>Craniata</taxon>
        <taxon>Vertebrata</taxon>
        <taxon>Euteleostomi</taxon>
        <taxon>Actinopterygii</taxon>
        <taxon>Neopterygii</taxon>
        <taxon>Teleostei</taxon>
        <taxon>Ostariophysi</taxon>
        <taxon>Siluriformes</taxon>
        <taxon>Sisoridae</taxon>
        <taxon>Sisorinae</taxon>
        <taxon>Bagarius</taxon>
    </lineage>
</organism>
<dbReference type="AlphaFoldDB" id="A0A556VU60"/>